<evidence type="ECO:0000313" key="3">
    <source>
        <dbReference type="Proteomes" id="UP000503278"/>
    </source>
</evidence>
<dbReference type="InterPro" id="IPR029063">
    <property type="entry name" value="SAM-dependent_MTases_sf"/>
</dbReference>
<dbReference type="InterPro" id="IPR013217">
    <property type="entry name" value="Methyltransf_12"/>
</dbReference>
<dbReference type="PANTHER" id="PTHR12843">
    <property type="entry name" value="PROTEIN-LYSINE N-METHYLTRANSFERASE METTL10"/>
    <property type="match status" value="1"/>
</dbReference>
<protein>
    <submittedName>
        <fullName evidence="2">Class I SAM-dependent methyltransferase</fullName>
    </submittedName>
</protein>
<organism evidence="2 3">
    <name type="scientific">Mucilaginibacter robiniae</name>
    <dbReference type="NCBI Taxonomy" id="2728022"/>
    <lineage>
        <taxon>Bacteria</taxon>
        <taxon>Pseudomonadati</taxon>
        <taxon>Bacteroidota</taxon>
        <taxon>Sphingobacteriia</taxon>
        <taxon>Sphingobacteriales</taxon>
        <taxon>Sphingobacteriaceae</taxon>
        <taxon>Mucilaginibacter</taxon>
    </lineage>
</organism>
<sequence length="204" mass="22898">MENKKEHWENVYAQKKLTEVSWYEQTPETSLSIIANFNLPKNAAIIDIGGGDSLLADHLLALGYSSITVLDISNNAIERAKLRLKDKSLAINWITSDVLELSNNIQYDLWHDRAAFHFLTDEADQKRYAEVAAAHLQTGGLMLISTFALNGPEKCSGLPVTRHSGAILIDLFQSQFQSMGSINHCHLTPFNTEQAFTYNSFRKI</sequence>
<dbReference type="SUPFAM" id="SSF53335">
    <property type="entry name" value="S-adenosyl-L-methionine-dependent methyltransferases"/>
    <property type="match status" value="1"/>
</dbReference>
<dbReference type="CDD" id="cd02440">
    <property type="entry name" value="AdoMet_MTases"/>
    <property type="match status" value="1"/>
</dbReference>
<feature type="domain" description="Methyltransferase type 12" evidence="1">
    <location>
        <begin position="46"/>
        <end position="141"/>
    </location>
</feature>
<proteinExistence type="predicted"/>
<dbReference type="PANTHER" id="PTHR12843:SF5">
    <property type="entry name" value="EEF1A LYSINE METHYLTRANSFERASE 2"/>
    <property type="match status" value="1"/>
</dbReference>
<dbReference type="EMBL" id="CP051682">
    <property type="protein sequence ID" value="QJD96082.1"/>
    <property type="molecule type" value="Genomic_DNA"/>
</dbReference>
<dbReference type="KEGG" id="mrob:HH214_09440"/>
<dbReference type="AlphaFoldDB" id="A0A7L5DY81"/>
<dbReference type="GO" id="GO:0032259">
    <property type="term" value="P:methylation"/>
    <property type="evidence" value="ECO:0007669"/>
    <property type="project" value="UniProtKB-KW"/>
</dbReference>
<dbReference type="RefSeq" id="WP_169607181.1">
    <property type="nucleotide sequence ID" value="NZ_CP051682.1"/>
</dbReference>
<dbReference type="Proteomes" id="UP000503278">
    <property type="component" value="Chromosome"/>
</dbReference>
<keyword evidence="3" id="KW-1185">Reference proteome</keyword>
<reference evidence="2 3" key="1">
    <citation type="submission" date="2020-04" db="EMBL/GenBank/DDBJ databases">
        <title>Genome sequencing of novel species.</title>
        <authorList>
            <person name="Heo J."/>
            <person name="Kim S.-J."/>
            <person name="Kim J.-S."/>
            <person name="Hong S.-B."/>
            <person name="Kwon S.-W."/>
        </authorList>
    </citation>
    <scope>NUCLEOTIDE SEQUENCE [LARGE SCALE GENOMIC DNA]</scope>
    <source>
        <strain evidence="2 3">F39-2</strain>
    </source>
</reference>
<dbReference type="GO" id="GO:0008168">
    <property type="term" value="F:methyltransferase activity"/>
    <property type="evidence" value="ECO:0007669"/>
    <property type="project" value="UniProtKB-KW"/>
</dbReference>
<accession>A0A7L5DY81</accession>
<evidence type="ECO:0000259" key="1">
    <source>
        <dbReference type="Pfam" id="PF08242"/>
    </source>
</evidence>
<dbReference type="Pfam" id="PF08242">
    <property type="entry name" value="Methyltransf_12"/>
    <property type="match status" value="1"/>
</dbReference>
<evidence type="ECO:0000313" key="2">
    <source>
        <dbReference type="EMBL" id="QJD96082.1"/>
    </source>
</evidence>
<keyword evidence="2" id="KW-0808">Transferase</keyword>
<dbReference type="Gene3D" id="3.40.50.150">
    <property type="entry name" value="Vaccinia Virus protein VP39"/>
    <property type="match status" value="1"/>
</dbReference>
<gene>
    <name evidence="2" type="ORF">HH214_09440</name>
</gene>
<name>A0A7L5DY81_9SPHI</name>
<keyword evidence="2" id="KW-0489">Methyltransferase</keyword>